<dbReference type="Gene3D" id="3.20.20.370">
    <property type="entry name" value="Glycoside hydrolase/deacetylase"/>
    <property type="match status" value="1"/>
</dbReference>
<dbReference type="Proteomes" id="UP000256514">
    <property type="component" value="Unassembled WGS sequence"/>
</dbReference>
<dbReference type="OrthoDB" id="9776235at2"/>
<name>A0A3D8ITZ3_9HELI</name>
<evidence type="ECO:0000256" key="2">
    <source>
        <dbReference type="ARBA" id="ARBA00022729"/>
    </source>
</evidence>
<dbReference type="SUPFAM" id="SSF88713">
    <property type="entry name" value="Glycoside hydrolase/deacetylase"/>
    <property type="match status" value="1"/>
</dbReference>
<dbReference type="GO" id="GO:0016810">
    <property type="term" value="F:hydrolase activity, acting on carbon-nitrogen (but not peptide) bonds"/>
    <property type="evidence" value="ECO:0007669"/>
    <property type="project" value="InterPro"/>
</dbReference>
<reference evidence="4 5" key="1">
    <citation type="submission" date="2018-04" db="EMBL/GenBank/DDBJ databases">
        <title>Novel Campyloabacter and Helicobacter Species and Strains.</title>
        <authorList>
            <person name="Mannion A.J."/>
            <person name="Shen Z."/>
            <person name="Fox J.G."/>
        </authorList>
    </citation>
    <scope>NUCLEOTIDE SEQUENCE [LARGE SCALE GENOMIC DNA]</scope>
    <source>
        <strain evidence="4 5">MIT 12-6600</strain>
    </source>
</reference>
<evidence type="ECO:0000256" key="1">
    <source>
        <dbReference type="ARBA" id="ARBA00004613"/>
    </source>
</evidence>
<keyword evidence="5" id="KW-1185">Reference proteome</keyword>
<dbReference type="GO" id="GO:0005576">
    <property type="term" value="C:extracellular region"/>
    <property type="evidence" value="ECO:0007669"/>
    <property type="project" value="UniProtKB-SubCell"/>
</dbReference>
<gene>
    <name evidence="4" type="ORF">CQA54_03780</name>
</gene>
<dbReference type="PANTHER" id="PTHR34216">
    <property type="match status" value="1"/>
</dbReference>
<comment type="caution">
    <text evidence="4">The sequence shown here is derived from an EMBL/GenBank/DDBJ whole genome shotgun (WGS) entry which is preliminary data.</text>
</comment>
<dbReference type="CDD" id="cd10969">
    <property type="entry name" value="CE4_Ecf1_like_5s"/>
    <property type="match status" value="1"/>
</dbReference>
<dbReference type="GO" id="GO:0005975">
    <property type="term" value="P:carbohydrate metabolic process"/>
    <property type="evidence" value="ECO:0007669"/>
    <property type="project" value="InterPro"/>
</dbReference>
<evidence type="ECO:0000259" key="3">
    <source>
        <dbReference type="PROSITE" id="PS51677"/>
    </source>
</evidence>
<proteinExistence type="predicted"/>
<dbReference type="InterPro" id="IPR011330">
    <property type="entry name" value="Glyco_hydro/deAcase_b/a-brl"/>
</dbReference>
<accession>A0A3D8ITZ3</accession>
<sequence length="260" mass="30426">MKTIPIISYQHIRDRAESQSVSVVEFEKQIAYIKKKGYEFLSLDEYVTLKCNTGSLESSKKKYILVIFEGGWRDFYTNAMPILRQYNAKAALFIATEWIDEASKQAISNPNISSSEFPHDESMMALKENPRSVVCTWEELRHTQDIISFGSMTHTYQLSNYVIKPWHEDLQLSKDLIVQHLGIQTTHLLWPRGEYDATLLRTAKKMDFKAFYLKQHGLNFQDSYLDENTYYAMRNSLSYLKKFLFICANALRYKLFGVFL</sequence>
<protein>
    <submittedName>
        <fullName evidence="4">Chitin deacetylase</fullName>
    </submittedName>
</protein>
<keyword evidence="2" id="KW-0732">Signal</keyword>
<comment type="subcellular location">
    <subcellularLocation>
        <location evidence="1">Secreted</location>
    </subcellularLocation>
</comment>
<dbReference type="RefSeq" id="WP_115570838.1">
    <property type="nucleotide sequence ID" value="NZ_NXLT01000002.1"/>
</dbReference>
<feature type="domain" description="NodB homology" evidence="3">
    <location>
        <begin position="62"/>
        <end position="260"/>
    </location>
</feature>
<evidence type="ECO:0000313" key="5">
    <source>
        <dbReference type="Proteomes" id="UP000256514"/>
    </source>
</evidence>
<dbReference type="InterPro" id="IPR002509">
    <property type="entry name" value="NODB_dom"/>
</dbReference>
<dbReference type="AlphaFoldDB" id="A0A3D8ITZ3"/>
<dbReference type="PANTHER" id="PTHR34216:SF3">
    <property type="entry name" value="POLY-BETA-1,6-N-ACETYL-D-GLUCOSAMINE N-DEACETYLASE"/>
    <property type="match status" value="1"/>
</dbReference>
<dbReference type="PROSITE" id="PS51677">
    <property type="entry name" value="NODB"/>
    <property type="match status" value="1"/>
</dbReference>
<evidence type="ECO:0000313" key="4">
    <source>
        <dbReference type="EMBL" id="RDU68041.1"/>
    </source>
</evidence>
<dbReference type="Pfam" id="PF01522">
    <property type="entry name" value="Polysacc_deac_1"/>
    <property type="match status" value="1"/>
</dbReference>
<organism evidence="4 5">
    <name type="scientific">Helicobacter equorum</name>
    <dbReference type="NCBI Taxonomy" id="361872"/>
    <lineage>
        <taxon>Bacteria</taxon>
        <taxon>Pseudomonadati</taxon>
        <taxon>Campylobacterota</taxon>
        <taxon>Epsilonproteobacteria</taxon>
        <taxon>Campylobacterales</taxon>
        <taxon>Helicobacteraceae</taxon>
        <taxon>Helicobacter</taxon>
    </lineage>
</organism>
<dbReference type="EMBL" id="NXLT01000002">
    <property type="protein sequence ID" value="RDU68041.1"/>
    <property type="molecule type" value="Genomic_DNA"/>
</dbReference>
<dbReference type="InterPro" id="IPR051398">
    <property type="entry name" value="Polysacch_Deacetylase"/>
</dbReference>